<proteinExistence type="predicted"/>
<feature type="transmembrane region" description="Helical" evidence="1">
    <location>
        <begin position="44"/>
        <end position="62"/>
    </location>
</feature>
<dbReference type="EMBL" id="NATQ01000008">
    <property type="protein sequence ID" value="OQX91181.1"/>
    <property type="molecule type" value="Genomic_DNA"/>
</dbReference>
<organism evidence="2 3">
    <name type="scientific">Candidatus Coatesbacteria bacterium 4484_99</name>
    <dbReference type="NCBI Taxonomy" id="1970774"/>
    <lineage>
        <taxon>Bacteria</taxon>
        <taxon>Candidatus Coatesiibacteriota</taxon>
    </lineage>
</organism>
<dbReference type="Proteomes" id="UP000192611">
    <property type="component" value="Unassembled WGS sequence"/>
</dbReference>
<evidence type="ECO:0000313" key="2">
    <source>
        <dbReference type="EMBL" id="OQX91181.1"/>
    </source>
</evidence>
<accession>A0A1W9S2V4</accession>
<keyword evidence="1" id="KW-0472">Membrane</keyword>
<dbReference type="AlphaFoldDB" id="A0A1W9S2V4"/>
<feature type="non-terminal residue" evidence="2">
    <location>
        <position position="1"/>
    </location>
</feature>
<comment type="caution">
    <text evidence="2">The sequence shown here is derived from an EMBL/GenBank/DDBJ whole genome shotgun (WGS) entry which is preliminary data.</text>
</comment>
<evidence type="ECO:0000256" key="1">
    <source>
        <dbReference type="SAM" id="Phobius"/>
    </source>
</evidence>
<name>A0A1W9S2V4_9BACT</name>
<keyword evidence="1" id="KW-1133">Transmembrane helix</keyword>
<reference evidence="3" key="1">
    <citation type="submission" date="2017-03" db="EMBL/GenBank/DDBJ databases">
        <title>Novel pathways for hydrocarbon cycling and metabolic interdependencies in hydrothermal sediment communities.</title>
        <authorList>
            <person name="Dombrowski N."/>
            <person name="Seitz K."/>
            <person name="Teske A."/>
            <person name="Baker B."/>
        </authorList>
    </citation>
    <scope>NUCLEOTIDE SEQUENCE [LARGE SCALE GENOMIC DNA]</scope>
</reference>
<sequence length="63" mass="7120">KINHKGGYFMIPMIGIMIGFYVLTRSISFISRKGDREEHIVVKVFSIITGIVSIIGMLYMILA</sequence>
<feature type="transmembrane region" description="Helical" evidence="1">
    <location>
        <begin position="6"/>
        <end position="23"/>
    </location>
</feature>
<gene>
    <name evidence="2" type="ORF">B6D57_00655</name>
</gene>
<evidence type="ECO:0000313" key="3">
    <source>
        <dbReference type="Proteomes" id="UP000192611"/>
    </source>
</evidence>
<protein>
    <submittedName>
        <fullName evidence="2">Uncharacterized protein</fullName>
    </submittedName>
</protein>
<keyword evidence="1" id="KW-0812">Transmembrane</keyword>